<name>A0A644ZCX5_9ZZZZ</name>
<evidence type="ECO:0000313" key="2">
    <source>
        <dbReference type="EMBL" id="MPM38716.1"/>
    </source>
</evidence>
<keyword evidence="1" id="KW-0812">Transmembrane</keyword>
<comment type="caution">
    <text evidence="2">The sequence shown here is derived from an EMBL/GenBank/DDBJ whole genome shotgun (WGS) entry which is preliminary data.</text>
</comment>
<accession>A0A644ZCX5</accession>
<dbReference type="EMBL" id="VSSQ01008383">
    <property type="protein sequence ID" value="MPM38716.1"/>
    <property type="molecule type" value="Genomic_DNA"/>
</dbReference>
<protein>
    <submittedName>
        <fullName evidence="2">Uncharacterized protein</fullName>
    </submittedName>
</protein>
<keyword evidence="1" id="KW-1133">Transmembrane helix</keyword>
<gene>
    <name evidence="2" type="ORF">SDC9_85346</name>
</gene>
<reference evidence="2" key="1">
    <citation type="submission" date="2019-08" db="EMBL/GenBank/DDBJ databases">
        <authorList>
            <person name="Kucharzyk K."/>
            <person name="Murdoch R.W."/>
            <person name="Higgins S."/>
            <person name="Loffler F."/>
        </authorList>
    </citation>
    <scope>NUCLEOTIDE SEQUENCE</scope>
</reference>
<feature type="transmembrane region" description="Helical" evidence="1">
    <location>
        <begin position="6"/>
        <end position="22"/>
    </location>
</feature>
<sequence length="70" mass="7452">MRVINGIIFFGGYLIIAGRYGVHGLSTQHCRKRNFAGARAVSGAHGAHTRCGTGSLALVHTAGEWGTQVW</sequence>
<keyword evidence="1" id="KW-0472">Membrane</keyword>
<proteinExistence type="predicted"/>
<evidence type="ECO:0000256" key="1">
    <source>
        <dbReference type="SAM" id="Phobius"/>
    </source>
</evidence>
<organism evidence="2">
    <name type="scientific">bioreactor metagenome</name>
    <dbReference type="NCBI Taxonomy" id="1076179"/>
    <lineage>
        <taxon>unclassified sequences</taxon>
        <taxon>metagenomes</taxon>
        <taxon>ecological metagenomes</taxon>
    </lineage>
</organism>
<dbReference type="AlphaFoldDB" id="A0A644ZCX5"/>